<feature type="compositionally biased region" description="Low complexity" evidence="1">
    <location>
        <begin position="24"/>
        <end position="64"/>
    </location>
</feature>
<feature type="region of interest" description="Disordered" evidence="1">
    <location>
        <begin position="87"/>
        <end position="108"/>
    </location>
</feature>
<dbReference type="EMBL" id="GL871054">
    <property type="protein sequence ID" value="EGC35628.1"/>
    <property type="molecule type" value="Genomic_DNA"/>
</dbReference>
<evidence type="ECO:0000313" key="3">
    <source>
        <dbReference type="Proteomes" id="UP000001064"/>
    </source>
</evidence>
<organism evidence="2 3">
    <name type="scientific">Dictyostelium purpureum</name>
    <name type="common">Slime mold</name>
    <dbReference type="NCBI Taxonomy" id="5786"/>
    <lineage>
        <taxon>Eukaryota</taxon>
        <taxon>Amoebozoa</taxon>
        <taxon>Evosea</taxon>
        <taxon>Eumycetozoa</taxon>
        <taxon>Dictyostelia</taxon>
        <taxon>Dictyosteliales</taxon>
        <taxon>Dictyosteliaceae</taxon>
        <taxon>Dictyostelium</taxon>
    </lineage>
</organism>
<dbReference type="VEuPathDB" id="AmoebaDB:DICPUDRAFT_152039"/>
<proteinExistence type="predicted"/>
<feature type="region of interest" description="Disordered" evidence="1">
    <location>
        <begin position="24"/>
        <end position="66"/>
    </location>
</feature>
<dbReference type="AlphaFoldDB" id="F0ZKB5"/>
<keyword evidence="3" id="KW-1185">Reference proteome</keyword>
<evidence type="ECO:0000313" key="2">
    <source>
        <dbReference type="EMBL" id="EGC35628.1"/>
    </source>
</evidence>
<accession>F0ZKB5</accession>
<protein>
    <submittedName>
        <fullName evidence="2">Uncharacterized protein</fullName>
    </submittedName>
</protein>
<dbReference type="RefSeq" id="XP_003287865.1">
    <property type="nucleotide sequence ID" value="XM_003287817.1"/>
</dbReference>
<reference evidence="3" key="1">
    <citation type="journal article" date="2011" name="Genome Biol.">
        <title>Comparative genomics of the social amoebae Dictyostelium discoideum and Dictyostelium purpureum.</title>
        <authorList>
            <consortium name="US DOE Joint Genome Institute (JGI-PGF)"/>
            <person name="Sucgang R."/>
            <person name="Kuo A."/>
            <person name="Tian X."/>
            <person name="Salerno W."/>
            <person name="Parikh A."/>
            <person name="Feasley C.L."/>
            <person name="Dalin E."/>
            <person name="Tu H."/>
            <person name="Huang E."/>
            <person name="Barry K."/>
            <person name="Lindquist E."/>
            <person name="Shapiro H."/>
            <person name="Bruce D."/>
            <person name="Schmutz J."/>
            <person name="Salamov A."/>
            <person name="Fey P."/>
            <person name="Gaudet P."/>
            <person name="Anjard C."/>
            <person name="Babu M.M."/>
            <person name="Basu S."/>
            <person name="Bushmanova Y."/>
            <person name="van der Wel H."/>
            <person name="Katoh-Kurasawa M."/>
            <person name="Dinh C."/>
            <person name="Coutinho P.M."/>
            <person name="Saito T."/>
            <person name="Elias M."/>
            <person name="Schaap P."/>
            <person name="Kay R.R."/>
            <person name="Henrissat B."/>
            <person name="Eichinger L."/>
            <person name="Rivero F."/>
            <person name="Putnam N.H."/>
            <person name="West C.M."/>
            <person name="Loomis W.F."/>
            <person name="Chisholm R.L."/>
            <person name="Shaulsky G."/>
            <person name="Strassmann J.E."/>
            <person name="Queller D.C."/>
            <person name="Kuspa A."/>
            <person name="Grigoriev I.V."/>
        </authorList>
    </citation>
    <scope>NUCLEOTIDE SEQUENCE [LARGE SCALE GENOMIC DNA]</scope>
    <source>
        <strain evidence="3">QSDP1</strain>
    </source>
</reference>
<evidence type="ECO:0000256" key="1">
    <source>
        <dbReference type="SAM" id="MobiDB-lite"/>
    </source>
</evidence>
<dbReference type="GeneID" id="10501118"/>
<gene>
    <name evidence="2" type="ORF">DICPUDRAFT_152039</name>
</gene>
<sequence length="165" mass="19113">MTKPLKYCRDRVNYWGYTILNENNTINNNNLENNNNTEIPDKNNNLDSANNNNSNNNNNNNLENFDTPSEFFFRDFKLNLVNNNDNNNNTSEFSSSSSPIELSSSDDSIESDHFIDQVTNDSYQQYLQLQQHNVNTEDKKRKQISTFIPEEDSVTGEAIKKMKIV</sequence>
<dbReference type="Proteomes" id="UP000001064">
    <property type="component" value="Unassembled WGS sequence"/>
</dbReference>
<dbReference type="InParanoid" id="F0ZKB5"/>
<feature type="compositionally biased region" description="Low complexity" evidence="1">
    <location>
        <begin position="87"/>
        <end position="106"/>
    </location>
</feature>
<dbReference type="KEGG" id="dpp:DICPUDRAFT_152039"/>
<name>F0ZKB5_DICPU</name>